<dbReference type="GO" id="GO:0005829">
    <property type="term" value="C:cytosol"/>
    <property type="evidence" value="ECO:0007669"/>
    <property type="project" value="TreeGrafter"/>
</dbReference>
<reference evidence="2" key="1">
    <citation type="journal article" date="2020" name="Fungal Divers.">
        <title>Resolving the Mortierellaceae phylogeny through synthesis of multi-gene phylogenetics and phylogenomics.</title>
        <authorList>
            <person name="Vandepol N."/>
            <person name="Liber J."/>
            <person name="Desiro A."/>
            <person name="Na H."/>
            <person name="Kennedy M."/>
            <person name="Barry K."/>
            <person name="Grigoriev I.V."/>
            <person name="Miller A.N."/>
            <person name="O'Donnell K."/>
            <person name="Stajich J.E."/>
            <person name="Bonito G."/>
        </authorList>
    </citation>
    <scope>NUCLEOTIDE SEQUENCE</scope>
    <source>
        <strain evidence="2">CK1249</strain>
    </source>
</reference>
<evidence type="ECO:0000313" key="3">
    <source>
        <dbReference type="Proteomes" id="UP000738359"/>
    </source>
</evidence>
<gene>
    <name evidence="2" type="ORF">BGZ70_007290</name>
</gene>
<dbReference type="GO" id="GO:0019239">
    <property type="term" value="F:deaminase activity"/>
    <property type="evidence" value="ECO:0007669"/>
    <property type="project" value="TreeGrafter"/>
</dbReference>
<evidence type="ECO:0000313" key="2">
    <source>
        <dbReference type="EMBL" id="KAF9963628.1"/>
    </source>
</evidence>
<name>A0A9P6J9I9_MORAP</name>
<organism evidence="2 3">
    <name type="scientific">Mortierella alpina</name>
    <name type="common">Oleaginous fungus</name>
    <name type="synonym">Mortierella renispora</name>
    <dbReference type="NCBI Taxonomy" id="64518"/>
    <lineage>
        <taxon>Eukaryota</taxon>
        <taxon>Fungi</taxon>
        <taxon>Fungi incertae sedis</taxon>
        <taxon>Mucoromycota</taxon>
        <taxon>Mortierellomycotina</taxon>
        <taxon>Mortierellomycetes</taxon>
        <taxon>Mortierellales</taxon>
        <taxon>Mortierellaceae</taxon>
        <taxon>Mortierella</taxon>
    </lineage>
</organism>
<proteinExistence type="inferred from homology"/>
<comment type="similarity">
    <text evidence="1">Belongs to the RutC family.</text>
</comment>
<dbReference type="AlphaFoldDB" id="A0A9P6J9I9"/>
<accession>A0A9P6J9I9</accession>
<comment type="caution">
    <text evidence="2">The sequence shown here is derived from an EMBL/GenBank/DDBJ whole genome shotgun (WGS) entry which is preliminary data.</text>
</comment>
<dbReference type="EMBL" id="JAAAHY010000450">
    <property type="protein sequence ID" value="KAF9963628.1"/>
    <property type="molecule type" value="Genomic_DNA"/>
</dbReference>
<dbReference type="FunFam" id="3.30.1330.40:FF:000001">
    <property type="entry name" value="L-PSP family endoribonuclease"/>
    <property type="match status" value="1"/>
</dbReference>
<dbReference type="PANTHER" id="PTHR11803:SF58">
    <property type="entry name" value="PROTEIN HMF1-RELATED"/>
    <property type="match status" value="1"/>
</dbReference>
<keyword evidence="3" id="KW-1185">Reference proteome</keyword>
<dbReference type="Gene3D" id="3.30.1330.40">
    <property type="entry name" value="RutC-like"/>
    <property type="match status" value="1"/>
</dbReference>
<dbReference type="SUPFAM" id="SSF55298">
    <property type="entry name" value="YjgF-like"/>
    <property type="match status" value="1"/>
</dbReference>
<dbReference type="PANTHER" id="PTHR11803">
    <property type="entry name" value="2-IMINOBUTANOATE/2-IMINOPROPANOATE DEAMINASE RIDA"/>
    <property type="match status" value="1"/>
</dbReference>
<dbReference type="InterPro" id="IPR006175">
    <property type="entry name" value="YjgF/YER057c/UK114"/>
</dbReference>
<dbReference type="Proteomes" id="UP000738359">
    <property type="component" value="Unassembled WGS sequence"/>
</dbReference>
<dbReference type="InterPro" id="IPR006056">
    <property type="entry name" value="RidA"/>
</dbReference>
<dbReference type="GO" id="GO:0005739">
    <property type="term" value="C:mitochondrion"/>
    <property type="evidence" value="ECO:0007669"/>
    <property type="project" value="TreeGrafter"/>
</dbReference>
<dbReference type="NCBIfam" id="TIGR00004">
    <property type="entry name" value="Rid family detoxifying hydrolase"/>
    <property type="match status" value="1"/>
</dbReference>
<protein>
    <submittedName>
        <fullName evidence="2">Uncharacterized protein</fullName>
    </submittedName>
</protein>
<dbReference type="PROSITE" id="PS01094">
    <property type="entry name" value="UPF0076"/>
    <property type="match status" value="1"/>
</dbReference>
<dbReference type="Pfam" id="PF01042">
    <property type="entry name" value="Ribonuc_L-PSP"/>
    <property type="match status" value="1"/>
</dbReference>
<sequence length="149" mass="15915">MSLIAINRIAAIKNQLRSMSTSVNKIVHTATAPAAIGPYSQAIVANGFVFCSGSLPVNPTNNEVVPGGVKEQAEQVLTNMGEVLKAANSSFDRIVKSTVFVKDMNDFAAVNEIYGKRFGEKFPARSCVEVARLPKDVLVEIECIATVSA</sequence>
<evidence type="ECO:0000256" key="1">
    <source>
        <dbReference type="ARBA" id="ARBA00010552"/>
    </source>
</evidence>
<dbReference type="InterPro" id="IPR035959">
    <property type="entry name" value="RutC-like_sf"/>
</dbReference>
<dbReference type="OrthoDB" id="309640at2759"/>
<dbReference type="CDD" id="cd00448">
    <property type="entry name" value="YjgF_YER057c_UK114_family"/>
    <property type="match status" value="1"/>
</dbReference>
<dbReference type="InterPro" id="IPR019897">
    <property type="entry name" value="RidA_CS"/>
</dbReference>